<proteinExistence type="predicted"/>
<dbReference type="SUPFAM" id="SSF56752">
    <property type="entry name" value="D-aminoacid aminotransferase-like PLP-dependent enzymes"/>
    <property type="match status" value="1"/>
</dbReference>
<reference evidence="1 2" key="1">
    <citation type="journal article" date="2009" name="PLoS Genet.">
        <title>Adaptations to submarine hydrothermal environments exemplified by the genome of Nautilia profundicola.</title>
        <authorList>
            <person name="Campbell B.J."/>
            <person name="Smith J.L."/>
            <person name="Hanson T.E."/>
            <person name="Klotz M.G."/>
            <person name="Stein L.Y."/>
            <person name="Lee C.K."/>
            <person name="Wu D."/>
            <person name="Robinson J.M."/>
            <person name="Khouri H.M."/>
            <person name="Eisen J.A."/>
            <person name="Cary S.C."/>
        </authorList>
    </citation>
    <scope>NUCLEOTIDE SEQUENCE [LARGE SCALE GENOMIC DNA]</scope>
    <source>
        <strain evidence="2">ATCC BAA-1463 / DSM 18972 / AmH</strain>
    </source>
</reference>
<dbReference type="RefSeq" id="WP_015902599.1">
    <property type="nucleotide sequence ID" value="NC_012115.1"/>
</dbReference>
<organism evidence="1 2">
    <name type="scientific">Nautilia profundicola (strain ATCC BAA-1463 / DSM 18972 / AmH)</name>
    <dbReference type="NCBI Taxonomy" id="598659"/>
    <lineage>
        <taxon>Bacteria</taxon>
        <taxon>Pseudomonadati</taxon>
        <taxon>Campylobacterota</taxon>
        <taxon>Epsilonproteobacteria</taxon>
        <taxon>Nautiliales</taxon>
        <taxon>Nautiliaceae</taxon>
        <taxon>Nautilia</taxon>
    </lineage>
</organism>
<dbReference type="STRING" id="598659.NAMH_0500"/>
<dbReference type="GO" id="GO:0003824">
    <property type="term" value="F:catalytic activity"/>
    <property type="evidence" value="ECO:0007669"/>
    <property type="project" value="InterPro"/>
</dbReference>
<sequence>MRFIETVLITDIIENLDLHNKRMNKTRYDFFNSKPLDLKDYIEIKPNKRVRVTYSEDIENIEYFELKKREFKKFKVVYSDIDYSYKYADRKDLNSLKPEGFDEVIIIKDSLVTDTTISNLAFFDGKKWITPKTPLLKGTKREELLIKNKITPADINVKDLNSFSKIAMINAVLGFFVIDDFDIIV</sequence>
<dbReference type="Gene3D" id="3.20.10.10">
    <property type="entry name" value="D-amino Acid Aminotransferase, subunit A, domain 2"/>
    <property type="match status" value="1"/>
</dbReference>
<dbReference type="eggNOG" id="COG0115">
    <property type="taxonomic scope" value="Bacteria"/>
</dbReference>
<evidence type="ECO:0000313" key="1">
    <source>
        <dbReference type="EMBL" id="ACM93547.1"/>
    </source>
</evidence>
<dbReference type="AlphaFoldDB" id="B9L8G0"/>
<dbReference type="InterPro" id="IPR001544">
    <property type="entry name" value="Aminotrans_IV"/>
</dbReference>
<dbReference type="KEGG" id="nam:NAMH_0500"/>
<dbReference type="EMBL" id="CP001279">
    <property type="protein sequence ID" value="ACM93547.1"/>
    <property type="molecule type" value="Genomic_DNA"/>
</dbReference>
<dbReference type="InterPro" id="IPR043131">
    <property type="entry name" value="BCAT-like_N"/>
</dbReference>
<protein>
    <submittedName>
        <fullName evidence="1">IlvE protein</fullName>
    </submittedName>
</protein>
<keyword evidence="2" id="KW-1185">Reference proteome</keyword>
<dbReference type="Pfam" id="PF01063">
    <property type="entry name" value="Aminotran_4"/>
    <property type="match status" value="1"/>
</dbReference>
<name>B9L8G0_NAUPA</name>
<dbReference type="Gene3D" id="3.30.470.10">
    <property type="match status" value="1"/>
</dbReference>
<dbReference type="Proteomes" id="UP000000448">
    <property type="component" value="Chromosome"/>
</dbReference>
<dbReference type="HOGENOM" id="CLU_114524_0_0_7"/>
<dbReference type="InterPro" id="IPR036038">
    <property type="entry name" value="Aminotransferase-like"/>
</dbReference>
<gene>
    <name evidence="1" type="ordered locus">NAMH_0500</name>
</gene>
<accession>B9L8G0</accession>
<dbReference type="OrthoDB" id="1148709at2"/>
<dbReference type="InterPro" id="IPR043132">
    <property type="entry name" value="BCAT-like_C"/>
</dbReference>
<evidence type="ECO:0000313" key="2">
    <source>
        <dbReference type="Proteomes" id="UP000000448"/>
    </source>
</evidence>